<dbReference type="EMBL" id="MLFT02000003">
    <property type="protein sequence ID" value="PHT52976.1"/>
    <property type="molecule type" value="Genomic_DNA"/>
</dbReference>
<feature type="region of interest" description="Disordered" evidence="1">
    <location>
        <begin position="1"/>
        <end position="23"/>
    </location>
</feature>
<name>A0A2G2X673_CAPBA</name>
<comment type="caution">
    <text evidence="2">The sequence shown here is derived from an EMBL/GenBank/DDBJ whole genome shotgun (WGS) entry which is preliminary data.</text>
</comment>
<dbReference type="AlphaFoldDB" id="A0A2G2X673"/>
<reference evidence="3" key="2">
    <citation type="journal article" date="2017" name="J. Anim. Genet.">
        <title>Multiple reference genome sequences of hot pepper reveal the massive evolution of plant disease resistance genes by retroduplication.</title>
        <authorList>
            <person name="Kim S."/>
            <person name="Park J."/>
            <person name="Yeom S.-I."/>
            <person name="Kim Y.-M."/>
            <person name="Seo E."/>
            <person name="Kim K.-T."/>
            <person name="Kim M.-S."/>
            <person name="Lee J.M."/>
            <person name="Cheong K."/>
            <person name="Shin H.-S."/>
            <person name="Kim S.-B."/>
            <person name="Han K."/>
            <person name="Lee J."/>
            <person name="Park M."/>
            <person name="Lee H.-A."/>
            <person name="Lee H.-Y."/>
            <person name="Lee Y."/>
            <person name="Oh S."/>
            <person name="Lee J.H."/>
            <person name="Choi E."/>
            <person name="Choi E."/>
            <person name="Lee S.E."/>
            <person name="Jeon J."/>
            <person name="Kim H."/>
            <person name="Choi G."/>
            <person name="Song H."/>
            <person name="Lee J."/>
            <person name="Lee S.-C."/>
            <person name="Kwon J.-K."/>
            <person name="Lee H.-Y."/>
            <person name="Koo N."/>
            <person name="Hong Y."/>
            <person name="Kim R.W."/>
            <person name="Kang W.-H."/>
            <person name="Huh J.H."/>
            <person name="Kang B.-C."/>
            <person name="Yang T.-J."/>
            <person name="Lee Y.-H."/>
            <person name="Bennetzen J.L."/>
            <person name="Choi D."/>
        </authorList>
    </citation>
    <scope>NUCLEOTIDE SEQUENCE [LARGE SCALE GENOMIC DNA]</scope>
    <source>
        <strain evidence="3">cv. PBC81</strain>
    </source>
</reference>
<evidence type="ECO:0000313" key="2">
    <source>
        <dbReference type="EMBL" id="PHT52976.1"/>
    </source>
</evidence>
<dbReference type="Proteomes" id="UP000224567">
    <property type="component" value="Unassembled WGS sequence"/>
</dbReference>
<evidence type="ECO:0000313" key="3">
    <source>
        <dbReference type="Proteomes" id="UP000224567"/>
    </source>
</evidence>
<protein>
    <submittedName>
        <fullName evidence="2">Uncharacterized protein</fullName>
    </submittedName>
</protein>
<sequence length="125" mass="14414">MMSLDATRDDETPSRYGQPIAETPGSCANNASEYFIKIKKANNWPSSCSTCSMGSYKLVAYVNPLCYNFQLDCPSYIMDEHEPNKRNLLWKLRWKTMRLGQKRFERSMRKIDGKLIDNVGATFRA</sequence>
<keyword evidence="3" id="KW-1185">Reference proteome</keyword>
<evidence type="ECO:0000256" key="1">
    <source>
        <dbReference type="SAM" id="MobiDB-lite"/>
    </source>
</evidence>
<organism evidence="2 3">
    <name type="scientific">Capsicum baccatum</name>
    <name type="common">Peruvian pepper</name>
    <dbReference type="NCBI Taxonomy" id="33114"/>
    <lineage>
        <taxon>Eukaryota</taxon>
        <taxon>Viridiplantae</taxon>
        <taxon>Streptophyta</taxon>
        <taxon>Embryophyta</taxon>
        <taxon>Tracheophyta</taxon>
        <taxon>Spermatophyta</taxon>
        <taxon>Magnoliopsida</taxon>
        <taxon>eudicotyledons</taxon>
        <taxon>Gunneridae</taxon>
        <taxon>Pentapetalae</taxon>
        <taxon>asterids</taxon>
        <taxon>lamiids</taxon>
        <taxon>Solanales</taxon>
        <taxon>Solanaceae</taxon>
        <taxon>Solanoideae</taxon>
        <taxon>Capsiceae</taxon>
        <taxon>Capsicum</taxon>
    </lineage>
</organism>
<reference evidence="2 3" key="1">
    <citation type="journal article" date="2017" name="Genome Biol.">
        <title>New reference genome sequences of hot pepper reveal the massive evolution of plant disease-resistance genes by retroduplication.</title>
        <authorList>
            <person name="Kim S."/>
            <person name="Park J."/>
            <person name="Yeom S.I."/>
            <person name="Kim Y.M."/>
            <person name="Seo E."/>
            <person name="Kim K.T."/>
            <person name="Kim M.S."/>
            <person name="Lee J.M."/>
            <person name="Cheong K."/>
            <person name="Shin H.S."/>
            <person name="Kim S.B."/>
            <person name="Han K."/>
            <person name="Lee J."/>
            <person name="Park M."/>
            <person name="Lee H.A."/>
            <person name="Lee H.Y."/>
            <person name="Lee Y."/>
            <person name="Oh S."/>
            <person name="Lee J.H."/>
            <person name="Choi E."/>
            <person name="Choi E."/>
            <person name="Lee S.E."/>
            <person name="Jeon J."/>
            <person name="Kim H."/>
            <person name="Choi G."/>
            <person name="Song H."/>
            <person name="Lee J."/>
            <person name="Lee S.C."/>
            <person name="Kwon J.K."/>
            <person name="Lee H.Y."/>
            <person name="Koo N."/>
            <person name="Hong Y."/>
            <person name="Kim R.W."/>
            <person name="Kang W.H."/>
            <person name="Huh J.H."/>
            <person name="Kang B.C."/>
            <person name="Yang T.J."/>
            <person name="Lee Y.H."/>
            <person name="Bennetzen J.L."/>
            <person name="Choi D."/>
        </authorList>
    </citation>
    <scope>NUCLEOTIDE SEQUENCE [LARGE SCALE GENOMIC DNA]</scope>
    <source>
        <strain evidence="3">cv. PBC81</strain>
    </source>
</reference>
<gene>
    <name evidence="2" type="ORF">CQW23_07438</name>
</gene>
<feature type="compositionally biased region" description="Basic and acidic residues" evidence="1">
    <location>
        <begin position="1"/>
        <end position="13"/>
    </location>
</feature>
<accession>A0A2G2X673</accession>
<proteinExistence type="predicted"/>